<evidence type="ECO:0008006" key="4">
    <source>
        <dbReference type="Google" id="ProtNLM"/>
    </source>
</evidence>
<organism evidence="2 3">
    <name type="scientific">Caenorhabditis nigoni</name>
    <dbReference type="NCBI Taxonomy" id="1611254"/>
    <lineage>
        <taxon>Eukaryota</taxon>
        <taxon>Metazoa</taxon>
        <taxon>Ecdysozoa</taxon>
        <taxon>Nematoda</taxon>
        <taxon>Chromadorea</taxon>
        <taxon>Rhabditida</taxon>
        <taxon>Rhabditina</taxon>
        <taxon>Rhabditomorpha</taxon>
        <taxon>Rhabditoidea</taxon>
        <taxon>Rhabditidae</taxon>
        <taxon>Peloderinae</taxon>
        <taxon>Caenorhabditis</taxon>
    </lineage>
</organism>
<name>A0A2G5SIP1_9PELO</name>
<evidence type="ECO:0000313" key="2">
    <source>
        <dbReference type="EMBL" id="PIC14789.1"/>
    </source>
</evidence>
<gene>
    <name evidence="2" type="ORF">B9Z55_026975</name>
</gene>
<proteinExistence type="predicted"/>
<feature type="chain" id="PRO_5013741089" description="F-box associated domain-containing protein" evidence="1">
    <location>
        <begin position="22"/>
        <end position="268"/>
    </location>
</feature>
<comment type="caution">
    <text evidence="2">The sequence shown here is derived from an EMBL/GenBank/DDBJ whole genome shotgun (WGS) entry which is preliminary data.</text>
</comment>
<reference evidence="3" key="1">
    <citation type="submission" date="2017-10" db="EMBL/GenBank/DDBJ databases">
        <title>Rapid genome shrinkage in a self-fertile nematode reveals novel sperm competition proteins.</title>
        <authorList>
            <person name="Yin D."/>
            <person name="Schwarz E.M."/>
            <person name="Thomas C.G."/>
            <person name="Felde R.L."/>
            <person name="Korf I.F."/>
            <person name="Cutter A.D."/>
            <person name="Schartner C.M."/>
            <person name="Ralston E.J."/>
            <person name="Meyer B.J."/>
            <person name="Haag E.S."/>
        </authorList>
    </citation>
    <scope>NUCLEOTIDE SEQUENCE [LARGE SCALE GENOMIC DNA]</scope>
    <source>
        <strain evidence="3">JU1422</strain>
    </source>
</reference>
<accession>A0A2G5SIP1</accession>
<dbReference type="OrthoDB" id="10669264at2759"/>
<protein>
    <recommendedName>
        <fullName evidence="4">F-box associated domain-containing protein</fullName>
    </recommendedName>
</protein>
<dbReference type="EMBL" id="PDUG01000007">
    <property type="protein sequence ID" value="PIC14789.1"/>
    <property type="molecule type" value="Genomic_DNA"/>
</dbReference>
<dbReference type="Proteomes" id="UP000230233">
    <property type="component" value="Unassembled WGS sequence"/>
</dbReference>
<dbReference type="AlphaFoldDB" id="A0A2G5SIP1"/>
<sequence length="268" mass="31514">MRKILSLFFQIFLNFAVFSNGWDQILTHSFQRIFPDISEIDVWSLTFHINRQTSTKHAKNYLNKWLDEKWPNTVTQNFEFSTSEAPPTSSGVPETSTGDFWNYEDYSTLSEISSTENSIFSESTESPWEIVLVVCSGEEWDEEVCGKIPPIRSSASFLDSFWEWTKDLFFGGARKKRSVIELDFWDMEWYKIDTTTPTPWKSACLSDKEYARNQALNFLDHRETLKMYIRYIFKVGQLHKLIDRKEAEKFQARNSFLILDRLPTDPTP</sequence>
<evidence type="ECO:0000256" key="1">
    <source>
        <dbReference type="SAM" id="SignalP"/>
    </source>
</evidence>
<keyword evidence="1" id="KW-0732">Signal</keyword>
<keyword evidence="3" id="KW-1185">Reference proteome</keyword>
<feature type="signal peptide" evidence="1">
    <location>
        <begin position="1"/>
        <end position="21"/>
    </location>
</feature>
<evidence type="ECO:0000313" key="3">
    <source>
        <dbReference type="Proteomes" id="UP000230233"/>
    </source>
</evidence>
<dbReference type="PANTHER" id="PTHR36946">
    <property type="entry name" value="PROTEIN CBG13897-RELATED"/>
    <property type="match status" value="1"/>
</dbReference>